<feature type="transmembrane region" description="Helical" evidence="1">
    <location>
        <begin position="103"/>
        <end position="128"/>
    </location>
</feature>
<organism evidence="2 3">
    <name type="scientific">Mucilaginibacter pankratovii</name>
    <dbReference type="NCBI Taxonomy" id="2772110"/>
    <lineage>
        <taxon>Bacteria</taxon>
        <taxon>Pseudomonadati</taxon>
        <taxon>Bacteroidota</taxon>
        <taxon>Sphingobacteriia</taxon>
        <taxon>Sphingobacteriales</taxon>
        <taxon>Sphingobacteriaceae</taxon>
        <taxon>Mucilaginibacter</taxon>
    </lineage>
</organism>
<dbReference type="EMBL" id="JACWMY010000015">
    <property type="protein sequence ID" value="MBD1366865.1"/>
    <property type="molecule type" value="Genomic_DNA"/>
</dbReference>
<proteinExistence type="predicted"/>
<keyword evidence="1" id="KW-0472">Membrane</keyword>
<evidence type="ECO:0000256" key="1">
    <source>
        <dbReference type="SAM" id="Phobius"/>
    </source>
</evidence>
<reference evidence="2 3" key="1">
    <citation type="submission" date="2020-09" db="EMBL/GenBank/DDBJ databases">
        <title>Novel species of Mucilaginibacter isolated from a glacier on the Tibetan Plateau.</title>
        <authorList>
            <person name="Liu Q."/>
            <person name="Xin Y.-H."/>
        </authorList>
    </citation>
    <scope>NUCLEOTIDE SEQUENCE [LARGE SCALE GENOMIC DNA]</scope>
    <source>
        <strain evidence="2 3">ZT4R22</strain>
    </source>
</reference>
<feature type="transmembrane region" description="Helical" evidence="1">
    <location>
        <begin position="74"/>
        <end position="97"/>
    </location>
</feature>
<dbReference type="RefSeq" id="WP_191191503.1">
    <property type="nucleotide sequence ID" value="NZ_JACWMY010000015.1"/>
</dbReference>
<accession>A0ABR7WX35</accession>
<evidence type="ECO:0000313" key="2">
    <source>
        <dbReference type="EMBL" id="MBD1366865.1"/>
    </source>
</evidence>
<evidence type="ECO:0008006" key="4">
    <source>
        <dbReference type="Google" id="ProtNLM"/>
    </source>
</evidence>
<dbReference type="Proteomes" id="UP000606600">
    <property type="component" value="Unassembled WGS sequence"/>
</dbReference>
<name>A0ABR7WX35_9SPHI</name>
<keyword evidence="3" id="KW-1185">Reference proteome</keyword>
<keyword evidence="1" id="KW-0812">Transmembrane</keyword>
<protein>
    <recommendedName>
        <fullName evidence="4">Superfamily IV 4 TMS phage holin</fullName>
    </recommendedName>
</protein>
<feature type="transmembrane region" description="Helical" evidence="1">
    <location>
        <begin position="43"/>
        <end position="62"/>
    </location>
</feature>
<gene>
    <name evidence="2" type="ORF">IDJ77_23850</name>
</gene>
<feature type="transmembrane region" description="Helical" evidence="1">
    <location>
        <begin position="12"/>
        <end position="31"/>
    </location>
</feature>
<evidence type="ECO:0000313" key="3">
    <source>
        <dbReference type="Proteomes" id="UP000606600"/>
    </source>
</evidence>
<sequence length="133" mass="14677">MPQTLSSNYNPFKIAILAGVFGGFSLIAINLTPFTHGYNQGNSLLLVFILTIVGTQLLNKYLAKLNAIFIQRVAFSTTAIAIASIIFLVYEIIFTVFANNKTIIGYIFYWVMMVAAGFVISLLSALFIKPKKV</sequence>
<keyword evidence="1" id="KW-1133">Transmembrane helix</keyword>
<comment type="caution">
    <text evidence="2">The sequence shown here is derived from an EMBL/GenBank/DDBJ whole genome shotgun (WGS) entry which is preliminary data.</text>
</comment>